<accession>A0A1H3XY52</accession>
<organism evidence="2 3">
    <name type="scientific">Alistipes timonensis JC136</name>
    <dbReference type="NCBI Taxonomy" id="1033731"/>
    <lineage>
        <taxon>Bacteria</taxon>
        <taxon>Pseudomonadati</taxon>
        <taxon>Bacteroidota</taxon>
        <taxon>Bacteroidia</taxon>
        <taxon>Bacteroidales</taxon>
        <taxon>Rikenellaceae</taxon>
        <taxon>Alistipes</taxon>
    </lineage>
</organism>
<keyword evidence="2" id="KW-0808">Transferase</keyword>
<dbReference type="AlphaFoldDB" id="A0A1H3XY52"/>
<dbReference type="EMBL" id="FNRI01000001">
    <property type="protein sequence ID" value="SEA03472.1"/>
    <property type="molecule type" value="Genomic_DNA"/>
</dbReference>
<dbReference type="GO" id="GO:0016757">
    <property type="term" value="F:glycosyltransferase activity"/>
    <property type="evidence" value="ECO:0007669"/>
    <property type="project" value="InterPro"/>
</dbReference>
<dbReference type="STRING" id="1033731.SAMN05444145_101350"/>
<dbReference type="RefSeq" id="WP_231290720.1">
    <property type="nucleotide sequence ID" value="NZ_CAEG01000003.1"/>
</dbReference>
<evidence type="ECO:0000259" key="1">
    <source>
        <dbReference type="Pfam" id="PF00534"/>
    </source>
</evidence>
<keyword evidence="3" id="KW-1185">Reference proteome</keyword>
<dbReference type="InterPro" id="IPR001296">
    <property type="entry name" value="Glyco_trans_1"/>
</dbReference>
<sequence>MASLIAGLIREMSIDVMVIPVHPMKYLDIIRRESGNSCKFIFHHHSCPLWEVENRISVKLHAARTSGSWLKTLECYLLSIPKERLFKSYTRRFSRIYRRTYAAADRYLVLCEEYRGQIERIVKASPADSKVRALTNPYINRSAPELHKRKEVLYVGRLSYADKRVDRLLRIWSLVEANFPDWELKVVGDGRERRNLEKEAAGLGLHRVRFCGHSTRVEEHYATAAILCLTSSFEGWGLVLVEAQAAGVVPIAFACSGGVRRIVGSDRSTGILIEPFDEKGYAEELAALMRDEGLRSAMQPAMIAKTSEYSLENTGRMWDRMLGELTGE</sequence>
<feature type="domain" description="Glycosyl transferase family 1" evidence="1">
    <location>
        <begin position="146"/>
        <end position="299"/>
    </location>
</feature>
<dbReference type="Pfam" id="PF00534">
    <property type="entry name" value="Glycos_transf_1"/>
    <property type="match status" value="1"/>
</dbReference>
<reference evidence="2 3" key="1">
    <citation type="submission" date="2016-10" db="EMBL/GenBank/DDBJ databases">
        <authorList>
            <person name="de Groot N.N."/>
        </authorList>
    </citation>
    <scope>NUCLEOTIDE SEQUENCE [LARGE SCALE GENOMIC DNA]</scope>
    <source>
        <strain evidence="2 3">DSM 25383</strain>
    </source>
</reference>
<gene>
    <name evidence="2" type="ORF">SAMN05444145_101350</name>
</gene>
<proteinExistence type="predicted"/>
<evidence type="ECO:0000313" key="2">
    <source>
        <dbReference type="EMBL" id="SEA03472.1"/>
    </source>
</evidence>
<dbReference type="PANTHER" id="PTHR12526">
    <property type="entry name" value="GLYCOSYLTRANSFERASE"/>
    <property type="match status" value="1"/>
</dbReference>
<evidence type="ECO:0000313" key="3">
    <source>
        <dbReference type="Proteomes" id="UP000183253"/>
    </source>
</evidence>
<protein>
    <submittedName>
        <fullName evidence="2">Glycosyltransferase involved in cell wall bisynthesis</fullName>
    </submittedName>
</protein>
<dbReference type="SUPFAM" id="SSF53756">
    <property type="entry name" value="UDP-Glycosyltransferase/glycogen phosphorylase"/>
    <property type="match status" value="1"/>
</dbReference>
<dbReference type="Proteomes" id="UP000183253">
    <property type="component" value="Unassembled WGS sequence"/>
</dbReference>
<name>A0A1H3XY52_9BACT</name>
<dbReference type="Gene3D" id="3.40.50.2000">
    <property type="entry name" value="Glycogen Phosphorylase B"/>
    <property type="match status" value="2"/>
</dbReference>